<gene>
    <name evidence="6" type="ordered locus">AciPR4_1242</name>
</gene>
<comment type="subcellular location">
    <subcellularLocation>
        <location evidence="1">Cell outer membrane</location>
    </subcellularLocation>
</comment>
<sequence>MKCNHRTCAHARNFVRRTGLSSVLRITLLLFFVSSGAASLLAQGGSATLSGTIVDSAGAAVPSAHVTVTNVDTNLSLPADANTSGLYRFPSLPPGNYTLKVEQKGFQGFQQTGIVLTVSQQATLDVALKIGSESETVNVSADAALINATNAEVSNTVGERAIRELPLNGRDPSSLVLLSPGTVNILNTGGGTQQGETTFPNESGASAGGGRQGSTLYLLDGVPNMDTYMLLAAPSPNADATSEFRVISNNFDAHYGFSPGAIVSIDTKSGTNSLHGGAFEFLRNSALNSANYFSKQVDPLKRNQFGGFLGGPIMKNKLFLFGNYQGTRQTSTATANSANTPTQAMLNGDFSAYPTTLGGPFTTINGKKNQVSPTLFDPASVKIATTALPLGQDPASGLIYFQSPASKETFDEGTGRLDYTINDRQRLTIRSFNQYYNRSEGATPGNILSVNAGKQGKYFNEVLNHTWTITPSTVNALSLFWNQMHVFNVGTQRDSSGNAFCLSKYINVTEVPGTCYTEGFSVTGGFSGPYNEYTGEMRHSFGFSDYLTKTIGNHTLSAGADLWRQSARELTYYPSDPIVAFNGYYTGFGLADFLLGKVGSFQQGAGEIADVTGTLLGAYVQDQFRLRPNLTITAGLRWDPNLAPKSKAGRGSVWVPGQQSTMFPGAPAGLLFPGDPGVPDSLVRNSYGYFEPRIAVALQATPRMAIRAGFGMFTAPLPYSIYNHVADISPFSPTYTFYGSSTQDIQFSNPWATFTPTGGVSPFPPFAYSLTPPPSNFNFGSQTTVPATFLPNFKLGMTQSWNLSIEQQFTNSLVAHMAYVGSESYHQTTAIDSNPGQIQANVRGVRPNAEFGQVLTTTSLGTSNYHSLQLQMEKRMSHGFQIQSSFTWSKTIDLGSSGNVTFGSPALANPYDVGYNRGVSDLSFPFVSVTNGVYTTPALRGWNPLMRGALGEWEISAIYTLQSGRPFGIPGGGSSNNSGALQYQDRADTTPGVPVQTHQGSKEQWLNQYFTTSAFQQNAPGTFGNSGRNILRAPGINYSDAAVMKNWSAHERYRLQFRWELFNAFNHTSFGLPDTNSSSGTYGRITSVGSVAPRVMQAGLKLTF</sequence>
<dbReference type="RefSeq" id="WP_013567800.1">
    <property type="nucleotide sequence ID" value="NC_014963.1"/>
</dbReference>
<evidence type="ECO:0000259" key="5">
    <source>
        <dbReference type="Pfam" id="PF25183"/>
    </source>
</evidence>
<dbReference type="AlphaFoldDB" id="E8UYH9"/>
<evidence type="ECO:0000256" key="2">
    <source>
        <dbReference type="ARBA" id="ARBA00023136"/>
    </source>
</evidence>
<keyword evidence="7" id="KW-1185">Reference proteome</keyword>
<dbReference type="STRING" id="401053.AciPR4_1242"/>
<dbReference type="InterPro" id="IPR036942">
    <property type="entry name" value="Beta-barrel_TonB_sf"/>
</dbReference>
<dbReference type="eggNOG" id="COG4771">
    <property type="taxonomic scope" value="Bacteria"/>
</dbReference>
<dbReference type="GO" id="GO:0030246">
    <property type="term" value="F:carbohydrate binding"/>
    <property type="evidence" value="ECO:0007669"/>
    <property type="project" value="InterPro"/>
</dbReference>
<dbReference type="Gene3D" id="2.40.170.20">
    <property type="entry name" value="TonB-dependent receptor, beta-barrel domain"/>
    <property type="match status" value="1"/>
</dbReference>
<dbReference type="Pfam" id="PF25183">
    <property type="entry name" value="OMP_b-brl_4"/>
    <property type="match status" value="1"/>
</dbReference>
<proteinExistence type="predicted"/>
<dbReference type="InterPro" id="IPR057601">
    <property type="entry name" value="Oar-like_b-barrel"/>
</dbReference>
<feature type="region of interest" description="Disordered" evidence="4">
    <location>
        <begin position="188"/>
        <end position="210"/>
    </location>
</feature>
<dbReference type="SUPFAM" id="SSF56935">
    <property type="entry name" value="Porins"/>
    <property type="match status" value="1"/>
</dbReference>
<dbReference type="InterPro" id="IPR013784">
    <property type="entry name" value="Carb-bd-like_fold"/>
</dbReference>
<dbReference type="Gene3D" id="2.60.40.1120">
    <property type="entry name" value="Carboxypeptidase-like, regulatory domain"/>
    <property type="match status" value="1"/>
</dbReference>
<feature type="domain" description="TonB-dependent transporter Oar-like beta-barrel" evidence="5">
    <location>
        <begin position="267"/>
        <end position="1097"/>
    </location>
</feature>
<dbReference type="SUPFAM" id="SSF49452">
    <property type="entry name" value="Starch-binding domain-like"/>
    <property type="match status" value="1"/>
</dbReference>
<dbReference type="EMBL" id="CP002467">
    <property type="protein sequence ID" value="ADV82067.1"/>
    <property type="molecule type" value="Genomic_DNA"/>
</dbReference>
<evidence type="ECO:0000313" key="7">
    <source>
        <dbReference type="Proteomes" id="UP000006844"/>
    </source>
</evidence>
<dbReference type="HOGENOM" id="CLU_006298_0_0_0"/>
<organism evidence="6 7">
    <name type="scientific">Terriglobus saanensis (strain ATCC BAA-1853 / DSM 23119 / SP1PR4)</name>
    <dbReference type="NCBI Taxonomy" id="401053"/>
    <lineage>
        <taxon>Bacteria</taxon>
        <taxon>Pseudomonadati</taxon>
        <taxon>Acidobacteriota</taxon>
        <taxon>Terriglobia</taxon>
        <taxon>Terriglobales</taxon>
        <taxon>Acidobacteriaceae</taxon>
        <taxon>Terriglobus</taxon>
    </lineage>
</organism>
<protein>
    <submittedName>
        <fullName evidence="6">Cna B domain protein</fullName>
    </submittedName>
</protein>
<evidence type="ECO:0000313" key="6">
    <source>
        <dbReference type="EMBL" id="ADV82067.1"/>
    </source>
</evidence>
<evidence type="ECO:0000256" key="3">
    <source>
        <dbReference type="ARBA" id="ARBA00023237"/>
    </source>
</evidence>
<dbReference type="KEGG" id="tsa:AciPR4_1242"/>
<dbReference type="Pfam" id="PF13620">
    <property type="entry name" value="CarboxypepD_reg"/>
    <property type="match status" value="1"/>
</dbReference>
<dbReference type="OrthoDB" id="97893at2"/>
<dbReference type="Proteomes" id="UP000006844">
    <property type="component" value="Chromosome"/>
</dbReference>
<name>E8UYH9_TERSS</name>
<keyword evidence="3" id="KW-0998">Cell outer membrane</keyword>
<reference evidence="6 7" key="1">
    <citation type="journal article" date="2012" name="Stand. Genomic Sci.">
        <title>Complete genome sequence of Terriglobus saanensis type strain SP1PR4(T), an Acidobacteria from tundra soil.</title>
        <authorList>
            <person name="Rawat S.R."/>
            <person name="Mannisto M.K."/>
            <person name="Starovoytov V."/>
            <person name="Goodwin L."/>
            <person name="Nolan M."/>
            <person name="Hauser L."/>
            <person name="Land M."/>
            <person name="Davenport K.W."/>
            <person name="Woyke T."/>
            <person name="Haggblom M.M."/>
        </authorList>
    </citation>
    <scope>NUCLEOTIDE SEQUENCE</scope>
    <source>
        <strain evidence="7">ATCC BAA-1853 / DSM 23119 / SP1PR4</strain>
    </source>
</reference>
<accession>E8UYH9</accession>
<evidence type="ECO:0000256" key="4">
    <source>
        <dbReference type="SAM" id="MobiDB-lite"/>
    </source>
</evidence>
<dbReference type="GO" id="GO:0009279">
    <property type="term" value="C:cell outer membrane"/>
    <property type="evidence" value="ECO:0007669"/>
    <property type="project" value="UniProtKB-SubCell"/>
</dbReference>
<evidence type="ECO:0000256" key="1">
    <source>
        <dbReference type="ARBA" id="ARBA00004442"/>
    </source>
</evidence>
<keyword evidence="2" id="KW-0472">Membrane</keyword>